<dbReference type="RefSeq" id="WP_192902918.1">
    <property type="nucleotide sequence ID" value="NZ_QFFZ01000029.1"/>
</dbReference>
<name>A0A4Y7RNN9_9FIRM</name>
<proteinExistence type="predicted"/>
<dbReference type="Proteomes" id="UP000297597">
    <property type="component" value="Unassembled WGS sequence"/>
</dbReference>
<evidence type="ECO:0000313" key="2">
    <source>
        <dbReference type="Proteomes" id="UP000297597"/>
    </source>
</evidence>
<gene>
    <name evidence="1" type="ORF">Pmgp_02489</name>
</gene>
<accession>A0A4Y7RNN9</accession>
<keyword evidence="2" id="KW-1185">Reference proteome</keyword>
<dbReference type="Pfam" id="PF11136">
    <property type="entry name" value="DUF2889"/>
    <property type="match status" value="1"/>
</dbReference>
<evidence type="ECO:0000313" key="1">
    <source>
        <dbReference type="EMBL" id="TEB10292.1"/>
    </source>
</evidence>
<reference evidence="1 2" key="1">
    <citation type="journal article" date="2018" name="Environ. Microbiol.">
        <title>Novel energy conservation strategies and behaviour of Pelotomaculum schinkii driving syntrophic propionate catabolism.</title>
        <authorList>
            <person name="Hidalgo-Ahumada C.A.P."/>
            <person name="Nobu M.K."/>
            <person name="Narihiro T."/>
            <person name="Tamaki H."/>
            <person name="Liu W.T."/>
            <person name="Kamagata Y."/>
            <person name="Stams A.J.M."/>
            <person name="Imachi H."/>
            <person name="Sousa D.Z."/>
        </authorList>
    </citation>
    <scope>NUCLEOTIDE SEQUENCE [LARGE SCALE GENOMIC DNA]</scope>
    <source>
        <strain evidence="1 2">MGP</strain>
    </source>
</reference>
<dbReference type="AlphaFoldDB" id="A0A4Y7RNN9"/>
<dbReference type="InterPro" id="IPR021312">
    <property type="entry name" value="DUF2889"/>
</dbReference>
<evidence type="ECO:0008006" key="3">
    <source>
        <dbReference type="Google" id="ProtNLM"/>
    </source>
</evidence>
<organism evidence="1 2">
    <name type="scientific">Pelotomaculum propionicicum</name>
    <dbReference type="NCBI Taxonomy" id="258475"/>
    <lineage>
        <taxon>Bacteria</taxon>
        <taxon>Bacillati</taxon>
        <taxon>Bacillota</taxon>
        <taxon>Clostridia</taxon>
        <taxon>Eubacteriales</taxon>
        <taxon>Desulfotomaculaceae</taxon>
        <taxon>Pelotomaculum</taxon>
    </lineage>
</organism>
<dbReference type="EMBL" id="QFFZ01000029">
    <property type="protein sequence ID" value="TEB10292.1"/>
    <property type="molecule type" value="Genomic_DNA"/>
</dbReference>
<comment type="caution">
    <text evidence="1">The sequence shown here is derived from an EMBL/GenBank/DDBJ whole genome shotgun (WGS) entry which is preliminary data.</text>
</comment>
<protein>
    <recommendedName>
        <fullName evidence="3">DUF2889 domain-containing protein</fullName>
    </recommendedName>
</protein>
<sequence>MKYIFQRNWFSSVKSLGKQQLLAETNLIGTEIEAVGRLVIDKSTFVIKEAGWEVSRSPGGLLNGGRDVPELIGATAYFNAGGDLRRAVGGEAGGLARELLAECTRGIIQAETFLYVERGFGTPENYGAYWEREFLNSCRYYSNLDRISRRWPEYVGGYCPGTSLYKRAKNCSVFKAAGKTVTSGVFSDSFHEMNVWLEISREGTVAECGGSFLRAPDQVCFENAGLLGRLRGLTVSGLSKKQIAGVIGGSGGCDHLVDLVNDLFRVLENLPGTIGLKMGS</sequence>